<evidence type="ECO:0000259" key="6">
    <source>
        <dbReference type="Pfam" id="PF13086"/>
    </source>
</evidence>
<dbReference type="PANTHER" id="PTHR43788:SF8">
    <property type="entry name" value="DNA-BINDING PROTEIN SMUBP-2"/>
    <property type="match status" value="1"/>
</dbReference>
<comment type="caution">
    <text evidence="8">The sequence shown here is derived from an EMBL/GenBank/DDBJ whole genome shotgun (WGS) entry which is preliminary data.</text>
</comment>
<feature type="domain" description="DNA2/NAM7 helicase helicase" evidence="6">
    <location>
        <begin position="24"/>
        <end position="97"/>
    </location>
</feature>
<dbReference type="InterPro" id="IPR041677">
    <property type="entry name" value="DNA2/NAM7_AAA_11"/>
</dbReference>
<evidence type="ECO:0000256" key="5">
    <source>
        <dbReference type="ARBA" id="ARBA00022840"/>
    </source>
</evidence>
<name>A0ABD0RTB5_CIRMR</name>
<feature type="non-terminal residue" evidence="8">
    <location>
        <position position="247"/>
    </location>
</feature>
<dbReference type="InterPro" id="IPR041679">
    <property type="entry name" value="DNA2/NAM7-like_C"/>
</dbReference>
<dbReference type="PANTHER" id="PTHR43788">
    <property type="entry name" value="DNA2/NAM7 HELICASE FAMILY MEMBER"/>
    <property type="match status" value="1"/>
</dbReference>
<dbReference type="Proteomes" id="UP001529510">
    <property type="component" value="Unassembled WGS sequence"/>
</dbReference>
<reference evidence="8 9" key="1">
    <citation type="submission" date="2024-05" db="EMBL/GenBank/DDBJ databases">
        <title>Genome sequencing and assembly of Indian major carp, Cirrhinus mrigala (Hamilton, 1822).</title>
        <authorList>
            <person name="Mohindra V."/>
            <person name="Chowdhury L.M."/>
            <person name="Lal K."/>
            <person name="Jena J.K."/>
        </authorList>
    </citation>
    <scope>NUCLEOTIDE SEQUENCE [LARGE SCALE GENOMIC DNA]</scope>
    <source>
        <strain evidence="8">CM1030</strain>
        <tissue evidence="8">Blood</tissue>
    </source>
</reference>
<keyword evidence="2" id="KW-0547">Nucleotide-binding</keyword>
<evidence type="ECO:0000256" key="1">
    <source>
        <dbReference type="ARBA" id="ARBA00007913"/>
    </source>
</evidence>
<dbReference type="InterPro" id="IPR050534">
    <property type="entry name" value="Coronavir_polyprotein_1ab"/>
</dbReference>
<evidence type="ECO:0000313" key="9">
    <source>
        <dbReference type="Proteomes" id="UP001529510"/>
    </source>
</evidence>
<dbReference type="Pfam" id="PF13086">
    <property type="entry name" value="AAA_11"/>
    <property type="match status" value="1"/>
</dbReference>
<evidence type="ECO:0000256" key="4">
    <source>
        <dbReference type="ARBA" id="ARBA00022806"/>
    </source>
</evidence>
<dbReference type="GO" id="GO:0016787">
    <property type="term" value="F:hydrolase activity"/>
    <property type="evidence" value="ECO:0007669"/>
    <property type="project" value="UniProtKB-KW"/>
</dbReference>
<keyword evidence="5" id="KW-0067">ATP-binding</keyword>
<protein>
    <submittedName>
        <fullName evidence="8">Uncharacterized protein</fullName>
    </submittedName>
</protein>
<feature type="domain" description="DNA2/NAM7 helicase-like C-terminal" evidence="7">
    <location>
        <begin position="112"/>
        <end position="229"/>
    </location>
</feature>
<comment type="similarity">
    <text evidence="1">Belongs to the DNA2/NAM7 helicase family.</text>
</comment>
<dbReference type="Pfam" id="PF13087">
    <property type="entry name" value="AAA_12"/>
    <property type="match status" value="1"/>
</dbReference>
<feature type="non-terminal residue" evidence="8">
    <location>
        <position position="1"/>
    </location>
</feature>
<gene>
    <name evidence="8" type="ORF">M9458_004443</name>
</gene>
<dbReference type="SUPFAM" id="SSF52540">
    <property type="entry name" value="P-loop containing nucleoside triphosphate hydrolases"/>
    <property type="match status" value="1"/>
</dbReference>
<evidence type="ECO:0000313" key="8">
    <source>
        <dbReference type="EMBL" id="KAL0201256.1"/>
    </source>
</evidence>
<proteinExistence type="inferred from homology"/>
<accession>A0ABD0RTB5</accession>
<keyword evidence="4" id="KW-0347">Helicase</keyword>
<dbReference type="Gene3D" id="3.40.50.300">
    <property type="entry name" value="P-loop containing nucleotide triphosphate hydrolases"/>
    <property type="match status" value="2"/>
</dbReference>
<dbReference type="InterPro" id="IPR027417">
    <property type="entry name" value="P-loop_NTPase"/>
</dbReference>
<evidence type="ECO:0000259" key="7">
    <source>
        <dbReference type="Pfam" id="PF13087"/>
    </source>
</evidence>
<evidence type="ECO:0000256" key="2">
    <source>
        <dbReference type="ARBA" id="ARBA00022741"/>
    </source>
</evidence>
<sequence length="247" mass="28169">ATDDITLKYCLCSPDRQSFIRPARSDLESHRIIITTTSMARRLHELKLPKGFFSHILIDEASQMLEGEALMALGLADKHTRVVLAGDHMQMAPKLFSVTSDKRSEHTLLYRLFRYYQDQSSSIAKNSRVIFNENYRSTAEIVDFVSTYFYLSDGIKAKGEVPPHPRLHPLIFQHVKGECHLNSTSMVKSMSWFNVPEVNSVVSMVQELLADWPVEWGHKQPKQICVLSEGQQVQFKAFITLTYGSCT</sequence>
<dbReference type="EMBL" id="JAMKFB020000002">
    <property type="protein sequence ID" value="KAL0201256.1"/>
    <property type="molecule type" value="Genomic_DNA"/>
</dbReference>
<dbReference type="AlphaFoldDB" id="A0ABD0RTB5"/>
<organism evidence="8 9">
    <name type="scientific">Cirrhinus mrigala</name>
    <name type="common">Mrigala</name>
    <dbReference type="NCBI Taxonomy" id="683832"/>
    <lineage>
        <taxon>Eukaryota</taxon>
        <taxon>Metazoa</taxon>
        <taxon>Chordata</taxon>
        <taxon>Craniata</taxon>
        <taxon>Vertebrata</taxon>
        <taxon>Euteleostomi</taxon>
        <taxon>Actinopterygii</taxon>
        <taxon>Neopterygii</taxon>
        <taxon>Teleostei</taxon>
        <taxon>Ostariophysi</taxon>
        <taxon>Cypriniformes</taxon>
        <taxon>Cyprinidae</taxon>
        <taxon>Labeoninae</taxon>
        <taxon>Labeonini</taxon>
        <taxon>Cirrhinus</taxon>
    </lineage>
</organism>
<keyword evidence="9" id="KW-1185">Reference proteome</keyword>
<dbReference type="GO" id="GO:0005524">
    <property type="term" value="F:ATP binding"/>
    <property type="evidence" value="ECO:0007669"/>
    <property type="project" value="UniProtKB-KW"/>
</dbReference>
<dbReference type="GO" id="GO:0004386">
    <property type="term" value="F:helicase activity"/>
    <property type="evidence" value="ECO:0007669"/>
    <property type="project" value="UniProtKB-KW"/>
</dbReference>
<keyword evidence="3" id="KW-0378">Hydrolase</keyword>
<evidence type="ECO:0000256" key="3">
    <source>
        <dbReference type="ARBA" id="ARBA00022801"/>
    </source>
</evidence>